<reference evidence="2 3" key="1">
    <citation type="submission" date="2019-02" db="EMBL/GenBank/DDBJ databases">
        <title>Deep-cultivation of Planctomycetes and their phenomic and genomic characterization uncovers novel biology.</title>
        <authorList>
            <person name="Wiegand S."/>
            <person name="Jogler M."/>
            <person name="Boedeker C."/>
            <person name="Pinto D."/>
            <person name="Vollmers J."/>
            <person name="Rivas-Marin E."/>
            <person name="Kohn T."/>
            <person name="Peeters S.H."/>
            <person name="Heuer A."/>
            <person name="Rast P."/>
            <person name="Oberbeckmann S."/>
            <person name="Bunk B."/>
            <person name="Jeske O."/>
            <person name="Meyerdierks A."/>
            <person name="Storesund J.E."/>
            <person name="Kallscheuer N."/>
            <person name="Luecker S."/>
            <person name="Lage O.M."/>
            <person name="Pohl T."/>
            <person name="Merkel B.J."/>
            <person name="Hornburger P."/>
            <person name="Mueller R.-W."/>
            <person name="Bruemmer F."/>
            <person name="Labrenz M."/>
            <person name="Spormann A.M."/>
            <person name="Op den Camp H."/>
            <person name="Overmann J."/>
            <person name="Amann R."/>
            <person name="Jetten M.S.M."/>
            <person name="Mascher T."/>
            <person name="Medema M.H."/>
            <person name="Devos D.P."/>
            <person name="Kaster A.-K."/>
            <person name="Ovreas L."/>
            <person name="Rohde M."/>
            <person name="Galperin M.Y."/>
            <person name="Jogler C."/>
        </authorList>
    </citation>
    <scope>NUCLEOTIDE SEQUENCE [LARGE SCALE GENOMIC DNA]</scope>
    <source>
        <strain evidence="2 3">I41</strain>
    </source>
</reference>
<name>A0A517U1H5_9BACT</name>
<evidence type="ECO:0000256" key="1">
    <source>
        <dbReference type="SAM" id="Phobius"/>
    </source>
</evidence>
<keyword evidence="1" id="KW-0812">Transmembrane</keyword>
<dbReference type="EMBL" id="CP036339">
    <property type="protein sequence ID" value="QDT74472.1"/>
    <property type="molecule type" value="Genomic_DNA"/>
</dbReference>
<keyword evidence="3" id="KW-1185">Reference proteome</keyword>
<feature type="transmembrane region" description="Helical" evidence="1">
    <location>
        <begin position="6"/>
        <end position="28"/>
    </location>
</feature>
<evidence type="ECO:0000313" key="2">
    <source>
        <dbReference type="EMBL" id="QDT74472.1"/>
    </source>
</evidence>
<proteinExistence type="predicted"/>
<accession>A0A517U1H5</accession>
<protein>
    <submittedName>
        <fullName evidence="2">Uncharacterized protein</fullName>
    </submittedName>
</protein>
<dbReference type="KEGG" id="llh:I41_36690"/>
<organism evidence="2 3">
    <name type="scientific">Lacipirellula limnantheis</name>
    <dbReference type="NCBI Taxonomy" id="2528024"/>
    <lineage>
        <taxon>Bacteria</taxon>
        <taxon>Pseudomonadati</taxon>
        <taxon>Planctomycetota</taxon>
        <taxon>Planctomycetia</taxon>
        <taxon>Pirellulales</taxon>
        <taxon>Lacipirellulaceae</taxon>
        <taxon>Lacipirellula</taxon>
    </lineage>
</organism>
<sequence>MSWADAFLAIGAVTIFFAALLAIVWCIAIAAIRQRFTLKLLLVMLTAVCVLAGFQSMGREAARRQSIKSIEMQRAFYLEHRSEFNPQQYDQLTQELDADAARLGFGK</sequence>
<dbReference type="Proteomes" id="UP000317909">
    <property type="component" value="Chromosome"/>
</dbReference>
<keyword evidence="1" id="KW-0472">Membrane</keyword>
<gene>
    <name evidence="2" type="ORF">I41_36690</name>
</gene>
<feature type="transmembrane region" description="Helical" evidence="1">
    <location>
        <begin position="40"/>
        <end position="58"/>
    </location>
</feature>
<dbReference type="AlphaFoldDB" id="A0A517U1H5"/>
<keyword evidence="1" id="KW-1133">Transmembrane helix</keyword>
<dbReference type="RefSeq" id="WP_145434218.1">
    <property type="nucleotide sequence ID" value="NZ_CP036339.1"/>
</dbReference>
<evidence type="ECO:0000313" key="3">
    <source>
        <dbReference type="Proteomes" id="UP000317909"/>
    </source>
</evidence>